<accession>A0A7Y2H1T1</accession>
<dbReference type="Proteomes" id="UP000547674">
    <property type="component" value="Unassembled WGS sequence"/>
</dbReference>
<gene>
    <name evidence="4" type="ORF">HKN21_04400</name>
</gene>
<dbReference type="Gene3D" id="1.10.1760.20">
    <property type="match status" value="1"/>
</dbReference>
<dbReference type="PANTHER" id="PTHR34295:SF1">
    <property type="entry name" value="BIOTIN TRANSPORTER BIOY"/>
    <property type="match status" value="1"/>
</dbReference>
<comment type="subcellular location">
    <subcellularLocation>
        <location evidence="2">Cell membrane</location>
        <topology evidence="2">Multi-pass membrane protein</topology>
    </subcellularLocation>
</comment>
<dbReference type="PIRSF" id="PIRSF016661">
    <property type="entry name" value="BioY"/>
    <property type="match status" value="1"/>
</dbReference>
<feature type="transmembrane region" description="Helical" evidence="3">
    <location>
        <begin position="136"/>
        <end position="160"/>
    </location>
</feature>
<proteinExistence type="inferred from homology"/>
<keyword evidence="2 3" id="KW-0472">Membrane</keyword>
<comment type="similarity">
    <text evidence="1 2">Belongs to the BioY family.</text>
</comment>
<evidence type="ECO:0000256" key="1">
    <source>
        <dbReference type="ARBA" id="ARBA00010692"/>
    </source>
</evidence>
<evidence type="ECO:0000256" key="2">
    <source>
        <dbReference type="PIRNR" id="PIRNR016661"/>
    </source>
</evidence>
<organism evidence="4 5">
    <name type="scientific">Eiseniibacteriota bacterium</name>
    <dbReference type="NCBI Taxonomy" id="2212470"/>
    <lineage>
        <taxon>Bacteria</taxon>
        <taxon>Candidatus Eiseniibacteriota</taxon>
    </lineage>
</organism>
<keyword evidence="2" id="KW-0813">Transport</keyword>
<feature type="transmembrane region" description="Helical" evidence="3">
    <location>
        <begin position="26"/>
        <end position="46"/>
    </location>
</feature>
<evidence type="ECO:0000256" key="3">
    <source>
        <dbReference type="SAM" id="Phobius"/>
    </source>
</evidence>
<dbReference type="GO" id="GO:0015225">
    <property type="term" value="F:biotin transmembrane transporter activity"/>
    <property type="evidence" value="ECO:0007669"/>
    <property type="project" value="UniProtKB-UniRule"/>
</dbReference>
<sequence length="170" mass="17372">MALGCLLFTVLTIVGAHVSFPLASSPVPITLQTLAVILAGAALGPVWGPLSQLLYITLGVSGLPIFANGTSGPGVLLGTTGGYLVGFVIGAWVAGMLVKSGSSWLRLSLGLLAAHLVIFVLGIAQLKLFVGESVGALLALGFFPFVPGMIFKTAVAVGLLKPSRLGWFRS</sequence>
<dbReference type="Pfam" id="PF02632">
    <property type="entry name" value="BioY"/>
    <property type="match status" value="1"/>
</dbReference>
<dbReference type="EMBL" id="JABDJR010000163">
    <property type="protein sequence ID" value="NNF05978.1"/>
    <property type="molecule type" value="Genomic_DNA"/>
</dbReference>
<name>A0A7Y2H1T1_UNCEI</name>
<comment type="caution">
    <text evidence="4">The sequence shown here is derived from an EMBL/GenBank/DDBJ whole genome shotgun (WGS) entry which is preliminary data.</text>
</comment>
<reference evidence="4 5" key="1">
    <citation type="submission" date="2020-03" db="EMBL/GenBank/DDBJ databases">
        <title>Metabolic flexibility allows generalist bacteria to become dominant in a frequently disturbed ecosystem.</title>
        <authorList>
            <person name="Chen Y.-J."/>
            <person name="Leung P.M."/>
            <person name="Bay S.K."/>
            <person name="Hugenholtz P."/>
            <person name="Kessler A.J."/>
            <person name="Shelley G."/>
            <person name="Waite D.W."/>
            <person name="Cook P.L."/>
            <person name="Greening C."/>
        </authorList>
    </citation>
    <scope>NUCLEOTIDE SEQUENCE [LARGE SCALE GENOMIC DNA]</scope>
    <source>
        <strain evidence="4">SS_bin_28</strain>
    </source>
</reference>
<feature type="transmembrane region" description="Helical" evidence="3">
    <location>
        <begin position="109"/>
        <end position="130"/>
    </location>
</feature>
<dbReference type="PANTHER" id="PTHR34295">
    <property type="entry name" value="BIOTIN TRANSPORTER BIOY"/>
    <property type="match status" value="1"/>
</dbReference>
<evidence type="ECO:0000313" key="4">
    <source>
        <dbReference type="EMBL" id="NNF05978.1"/>
    </source>
</evidence>
<feature type="transmembrane region" description="Helical" evidence="3">
    <location>
        <begin position="75"/>
        <end position="97"/>
    </location>
</feature>
<dbReference type="GO" id="GO:0005886">
    <property type="term" value="C:plasma membrane"/>
    <property type="evidence" value="ECO:0007669"/>
    <property type="project" value="UniProtKB-SubCell"/>
</dbReference>
<evidence type="ECO:0000313" key="5">
    <source>
        <dbReference type="Proteomes" id="UP000547674"/>
    </source>
</evidence>
<keyword evidence="2" id="KW-1003">Cell membrane</keyword>
<keyword evidence="3" id="KW-0812">Transmembrane</keyword>
<dbReference type="InterPro" id="IPR003784">
    <property type="entry name" value="BioY"/>
</dbReference>
<dbReference type="AlphaFoldDB" id="A0A7Y2H1T1"/>
<keyword evidence="3" id="KW-1133">Transmembrane helix</keyword>
<protein>
    <recommendedName>
        <fullName evidence="2">Biotin transporter</fullName>
    </recommendedName>
</protein>